<dbReference type="Proteomes" id="UP000193247">
    <property type="component" value="Unassembled WGS sequence"/>
</dbReference>
<feature type="compositionally biased region" description="Low complexity" evidence="1">
    <location>
        <begin position="267"/>
        <end position="317"/>
    </location>
</feature>
<organism evidence="2 3">
    <name type="scientific">Mycobacterium decipiens</name>
    <dbReference type="NCBI Taxonomy" id="1430326"/>
    <lineage>
        <taxon>Bacteria</taxon>
        <taxon>Bacillati</taxon>
        <taxon>Actinomycetota</taxon>
        <taxon>Actinomycetes</taxon>
        <taxon>Mycobacteriales</taxon>
        <taxon>Mycobacteriaceae</taxon>
        <taxon>Mycobacterium</taxon>
    </lineage>
</organism>
<proteinExistence type="predicted"/>
<evidence type="ECO:0000313" key="2">
    <source>
        <dbReference type="EMBL" id="OSC40372.1"/>
    </source>
</evidence>
<evidence type="ECO:0000313" key="3">
    <source>
        <dbReference type="Proteomes" id="UP000193247"/>
    </source>
</evidence>
<dbReference type="AlphaFoldDB" id="A0A1X2LU14"/>
<gene>
    <name evidence="2" type="ORF">B8W66_13655</name>
</gene>
<sequence length="655" mass="68423">MLEPGGWPEFDEDILYDRAREYTRALRQVTDVLETCQQQRLQIFEGGIWSGGGANAARRALDGDIDRLMKLQRDIVTAIAVHDKVAGAIGYAKSAISDNVEAAQQQITVLRNDPSWSAAARDAAIETIVGTAHGVSASVVADTAEQIRAMRTWTPPDSALERLLSQKSPPADRPVPVQHPPRLRPPKSQSPGGHRPPRPQPPEPVTSSAHVIRQHLSGTTPPSLGQPLASSAYASPSLPVAMPRPASGAQSMSRTASAAPGVPVGWPAGSTAAPAARPGRGGEQAPRSATPRSRRAPPVANSSTPTTPTTETGAPSALAGPRVPAVSDGANSGPSAGWTAPVRPADASPTGQQMSSGVGPARTNTARTEAGHRATSAGPAAVPVAAARAERDAIAAGAVAEPARRRAGGGKDPLRLARHIAAALNAPDSGGQGDFGFFWVVGVTTEGAIVLANSYGVAYIPERVQLPEAACMASADEGIPVTERARWATRPALAVQAWAAHHDHVLRAIIATAEQFAGSDTGVPTVMLTSDDIPTSGGMTGRTRLQVVDPAAAARLASTTDARLPTLLPPTQVVVSPPADRRRLWFNVMTPVVRKAPGRETAHLQALRTYAAYSHSSALWQAHTTVDVGVRRGAVADSLYWQHLRRLLDSALINP</sequence>
<dbReference type="EMBL" id="NCXP01000015">
    <property type="protein sequence ID" value="OSC40372.1"/>
    <property type="molecule type" value="Genomic_DNA"/>
</dbReference>
<comment type="caution">
    <text evidence="2">The sequence shown here is derived from an EMBL/GenBank/DDBJ whole genome shotgun (WGS) entry which is preliminary data.</text>
</comment>
<feature type="region of interest" description="Disordered" evidence="1">
    <location>
        <begin position="165"/>
        <end position="209"/>
    </location>
</feature>
<dbReference type="STRING" id="1430326.B8W66_13655"/>
<reference evidence="2 3" key="1">
    <citation type="submission" date="2017-04" db="EMBL/GenBank/DDBJ databases">
        <title>The new phylogeny of genus Mycobacterium.</title>
        <authorList>
            <person name="Tortoli E."/>
            <person name="Trovato A."/>
            <person name="Cirillo D.M."/>
        </authorList>
    </citation>
    <scope>NUCLEOTIDE SEQUENCE [LARGE SCALE GENOMIC DNA]</scope>
    <source>
        <strain evidence="2 3">TBL 1200985</strain>
    </source>
</reference>
<evidence type="ECO:0000256" key="1">
    <source>
        <dbReference type="SAM" id="MobiDB-lite"/>
    </source>
</evidence>
<feature type="compositionally biased region" description="Polar residues" evidence="1">
    <location>
        <begin position="349"/>
        <end position="367"/>
    </location>
</feature>
<protein>
    <recommendedName>
        <fullName evidence="4">Secretion protein EspK</fullName>
    </recommendedName>
</protein>
<feature type="region of interest" description="Disordered" evidence="1">
    <location>
        <begin position="243"/>
        <end position="383"/>
    </location>
</feature>
<keyword evidence="3" id="KW-1185">Reference proteome</keyword>
<accession>A0A1X2LU14</accession>
<evidence type="ECO:0008006" key="4">
    <source>
        <dbReference type="Google" id="ProtNLM"/>
    </source>
</evidence>
<name>A0A1X2LU14_9MYCO</name>